<dbReference type="Pfam" id="PF05050">
    <property type="entry name" value="Methyltransf_21"/>
    <property type="match status" value="1"/>
</dbReference>
<dbReference type="GO" id="GO:0016197">
    <property type="term" value="P:endosomal transport"/>
    <property type="evidence" value="ECO:0007669"/>
    <property type="project" value="TreeGrafter"/>
</dbReference>
<dbReference type="InterPro" id="IPR029063">
    <property type="entry name" value="SAM-dependent_MTases_sf"/>
</dbReference>
<feature type="domain" description="Methyltransferase FkbM" evidence="2">
    <location>
        <begin position="158"/>
        <end position="322"/>
    </location>
</feature>
<keyword evidence="1" id="KW-0472">Membrane</keyword>
<dbReference type="InterPro" id="IPR006342">
    <property type="entry name" value="FkbM_mtfrase"/>
</dbReference>
<dbReference type="Proteomes" id="UP000515204">
    <property type="component" value="Unplaced"/>
</dbReference>
<evidence type="ECO:0000313" key="3">
    <source>
        <dbReference type="Proteomes" id="UP000515204"/>
    </source>
</evidence>
<dbReference type="GO" id="GO:0006888">
    <property type="term" value="P:endoplasmic reticulum to Golgi vesicle-mediated transport"/>
    <property type="evidence" value="ECO:0007669"/>
    <property type="project" value="TreeGrafter"/>
</dbReference>
<dbReference type="PANTHER" id="PTHR34009">
    <property type="entry name" value="PROTEIN STAR"/>
    <property type="match status" value="1"/>
</dbReference>
<dbReference type="InterPro" id="IPR053202">
    <property type="entry name" value="EGF_Rcpt_Signaling_Reg"/>
</dbReference>
<dbReference type="AlphaFoldDB" id="A0A6P3Y0X8"/>
<protein>
    <submittedName>
        <fullName evidence="4">Uncharacterized protein LOC106749229 isoform X1</fullName>
    </submittedName>
</protein>
<proteinExistence type="predicted"/>
<dbReference type="KEGG" id="dqu:106749229"/>
<dbReference type="SUPFAM" id="SSF53335">
    <property type="entry name" value="S-adenosyl-L-methionine-dependent methyltransferases"/>
    <property type="match status" value="1"/>
</dbReference>
<dbReference type="GO" id="GO:0005794">
    <property type="term" value="C:Golgi apparatus"/>
    <property type="evidence" value="ECO:0007669"/>
    <property type="project" value="TreeGrafter"/>
</dbReference>
<dbReference type="OrthoDB" id="6357215at2759"/>
<dbReference type="GO" id="GO:0005886">
    <property type="term" value="C:plasma membrane"/>
    <property type="evidence" value="ECO:0007669"/>
    <property type="project" value="TreeGrafter"/>
</dbReference>
<sequence>MYFSPRKVVAHVYQRAFFSANTVSLRKWFLLIALISGLIFTVTLVRVSIVRETKRDTYLDNISEDFYQEVWRKWYNFSDGERWYNGRSVSALSPELFQQLLTDIRLNWLTWSHDPSKYYNLQEPDVEDPSMGQSAVIRDIFQDKRFGWSLQKNGFFIECGAYDGETRSNTLYLERFKGWSGLLIEADPINFAKMLRKNRRAYLTPTCLSVTKEPVLASFLMARNLGRLHSPENTTGVVPTNTADVAYTGEHIHVQCFPLTLYIAALGIKTVDYFSLDVEGNEIEILETIPFNEVDIKALSVEYIHNAKGPKYMIDLMDRQGYYVYSFVRREHNLANDIIFVKRATRDERTR</sequence>
<gene>
    <name evidence="4" type="primary">LOC106749229</name>
</gene>
<reference evidence="4" key="1">
    <citation type="submission" date="2025-08" db="UniProtKB">
        <authorList>
            <consortium name="RefSeq"/>
        </authorList>
    </citation>
    <scope>IDENTIFICATION</scope>
</reference>
<evidence type="ECO:0000256" key="1">
    <source>
        <dbReference type="SAM" id="Phobius"/>
    </source>
</evidence>
<accession>A0A6P3Y0X8</accession>
<evidence type="ECO:0000259" key="2">
    <source>
        <dbReference type="Pfam" id="PF05050"/>
    </source>
</evidence>
<feature type="transmembrane region" description="Helical" evidence="1">
    <location>
        <begin position="28"/>
        <end position="49"/>
    </location>
</feature>
<dbReference type="Gene3D" id="3.40.50.150">
    <property type="entry name" value="Vaccinia Virus protein VP39"/>
    <property type="match status" value="1"/>
</dbReference>
<organism evidence="3 4">
    <name type="scientific">Dinoponera quadriceps</name>
    <name type="common">South American ant</name>
    <dbReference type="NCBI Taxonomy" id="609295"/>
    <lineage>
        <taxon>Eukaryota</taxon>
        <taxon>Metazoa</taxon>
        <taxon>Ecdysozoa</taxon>
        <taxon>Arthropoda</taxon>
        <taxon>Hexapoda</taxon>
        <taxon>Insecta</taxon>
        <taxon>Pterygota</taxon>
        <taxon>Neoptera</taxon>
        <taxon>Endopterygota</taxon>
        <taxon>Hymenoptera</taxon>
        <taxon>Apocrita</taxon>
        <taxon>Aculeata</taxon>
        <taxon>Formicoidea</taxon>
        <taxon>Formicidae</taxon>
        <taxon>Ponerinae</taxon>
        <taxon>Ponerini</taxon>
        <taxon>Dinoponera</taxon>
    </lineage>
</organism>
<dbReference type="RefSeq" id="XP_014483957.1">
    <property type="nucleotide sequence ID" value="XM_014628471.1"/>
</dbReference>
<name>A0A6P3Y0X8_DINQU</name>
<keyword evidence="1" id="KW-0812">Transmembrane</keyword>
<evidence type="ECO:0000313" key="4">
    <source>
        <dbReference type="RefSeq" id="XP_014483957.1"/>
    </source>
</evidence>
<dbReference type="GO" id="GO:0005789">
    <property type="term" value="C:endoplasmic reticulum membrane"/>
    <property type="evidence" value="ECO:0007669"/>
    <property type="project" value="TreeGrafter"/>
</dbReference>
<dbReference type="GeneID" id="106749229"/>
<keyword evidence="1" id="KW-1133">Transmembrane helix</keyword>
<dbReference type="PANTHER" id="PTHR34009:SF2">
    <property type="entry name" value="PROTEIN STAR"/>
    <property type="match status" value="1"/>
</dbReference>
<dbReference type="GO" id="GO:0031902">
    <property type="term" value="C:late endosome membrane"/>
    <property type="evidence" value="ECO:0007669"/>
    <property type="project" value="TreeGrafter"/>
</dbReference>
<keyword evidence="3" id="KW-1185">Reference proteome</keyword>